<evidence type="ECO:0000313" key="2">
    <source>
        <dbReference type="Proteomes" id="UP000886998"/>
    </source>
</evidence>
<dbReference type="EMBL" id="BMAV01021479">
    <property type="protein sequence ID" value="GFY75555.1"/>
    <property type="molecule type" value="Genomic_DNA"/>
</dbReference>
<protein>
    <submittedName>
        <fullName evidence="1">Uncharacterized protein</fullName>
    </submittedName>
</protein>
<dbReference type="AlphaFoldDB" id="A0A8X6YR75"/>
<sequence>MALEVGSLDFESNDNITNQLRYETLNEKATSLTSFDDLKTYLQSQFPANEANPEVNFSQPSLSSGQKQMNKINAEINTNPLLVSRELIPKQYFKCATNQYSSTNQDSLAVEYGKMQHNMGQMNPESNRYQPYGPFEFSPLELFGYESNQYMDKNQQKVSLYNKEIEIYSHLENQKKTTTHLKHLNTAKLNLVGMKTIHYLIQIKELCYLILAK</sequence>
<accession>A0A8X6YR75</accession>
<reference evidence="1" key="1">
    <citation type="submission" date="2020-08" db="EMBL/GenBank/DDBJ databases">
        <title>Multicomponent nature underlies the extraordinary mechanical properties of spider dragline silk.</title>
        <authorList>
            <person name="Kono N."/>
            <person name="Nakamura H."/>
            <person name="Mori M."/>
            <person name="Yoshida Y."/>
            <person name="Ohtoshi R."/>
            <person name="Malay A.D."/>
            <person name="Moran D.A.P."/>
            <person name="Tomita M."/>
            <person name="Numata K."/>
            <person name="Arakawa K."/>
        </authorList>
    </citation>
    <scope>NUCLEOTIDE SEQUENCE</scope>
</reference>
<keyword evidence="2" id="KW-1185">Reference proteome</keyword>
<dbReference type="Proteomes" id="UP000886998">
    <property type="component" value="Unassembled WGS sequence"/>
</dbReference>
<organism evidence="1 2">
    <name type="scientific">Trichonephila inaurata madagascariensis</name>
    <dbReference type="NCBI Taxonomy" id="2747483"/>
    <lineage>
        <taxon>Eukaryota</taxon>
        <taxon>Metazoa</taxon>
        <taxon>Ecdysozoa</taxon>
        <taxon>Arthropoda</taxon>
        <taxon>Chelicerata</taxon>
        <taxon>Arachnida</taxon>
        <taxon>Araneae</taxon>
        <taxon>Araneomorphae</taxon>
        <taxon>Entelegynae</taxon>
        <taxon>Araneoidea</taxon>
        <taxon>Nephilidae</taxon>
        <taxon>Trichonephila</taxon>
        <taxon>Trichonephila inaurata</taxon>
    </lineage>
</organism>
<name>A0A8X6YR75_9ARAC</name>
<comment type="caution">
    <text evidence="1">The sequence shown here is derived from an EMBL/GenBank/DDBJ whole genome shotgun (WGS) entry which is preliminary data.</text>
</comment>
<gene>
    <name evidence="1" type="ORF">TNIN_312761</name>
</gene>
<proteinExistence type="predicted"/>
<evidence type="ECO:0000313" key="1">
    <source>
        <dbReference type="EMBL" id="GFY75555.1"/>
    </source>
</evidence>